<keyword evidence="7 9" id="KW-0811">Translocation</keyword>
<feature type="compositionally biased region" description="Polar residues" evidence="10">
    <location>
        <begin position="95"/>
        <end position="110"/>
    </location>
</feature>
<feature type="region of interest" description="Disordered" evidence="10">
    <location>
        <begin position="44"/>
        <end position="110"/>
    </location>
</feature>
<organism evidence="11 12">
    <name type="scientific">Isoptericola hypogeus</name>
    <dbReference type="NCBI Taxonomy" id="300179"/>
    <lineage>
        <taxon>Bacteria</taxon>
        <taxon>Bacillati</taxon>
        <taxon>Actinomycetota</taxon>
        <taxon>Actinomycetes</taxon>
        <taxon>Micrococcales</taxon>
        <taxon>Promicromonosporaceae</taxon>
        <taxon>Isoptericola</taxon>
    </lineage>
</organism>
<gene>
    <name evidence="9" type="primary">tatA</name>
    <name evidence="11" type="ORF">GCM10009809_33800</name>
</gene>
<dbReference type="RefSeq" id="WP_344249834.1">
    <property type="nucleotide sequence ID" value="NZ_BAAAPM010000008.1"/>
</dbReference>
<dbReference type="InterPro" id="IPR006312">
    <property type="entry name" value="TatA/E"/>
</dbReference>
<keyword evidence="5 9" id="KW-0653">Protein transport</keyword>
<keyword evidence="2 9" id="KW-0813">Transport</keyword>
<keyword evidence="4 9" id="KW-0812">Transmembrane</keyword>
<evidence type="ECO:0000256" key="6">
    <source>
        <dbReference type="ARBA" id="ARBA00022989"/>
    </source>
</evidence>
<reference evidence="11 12" key="1">
    <citation type="journal article" date="2019" name="Int. J. Syst. Evol. Microbiol.">
        <title>The Global Catalogue of Microorganisms (GCM) 10K type strain sequencing project: providing services to taxonomists for standard genome sequencing and annotation.</title>
        <authorList>
            <consortium name="The Broad Institute Genomics Platform"/>
            <consortium name="The Broad Institute Genome Sequencing Center for Infectious Disease"/>
            <person name="Wu L."/>
            <person name="Ma J."/>
        </authorList>
    </citation>
    <scope>NUCLEOTIDE SEQUENCE [LARGE SCALE GENOMIC DNA]</scope>
    <source>
        <strain evidence="11 12">JCM 15589</strain>
    </source>
</reference>
<dbReference type="PANTHER" id="PTHR42982:SF8">
    <property type="entry name" value="SEC-INDEPENDENT PROTEIN TRANSLOCASE PROTEIN TATA"/>
    <property type="match status" value="1"/>
</dbReference>
<dbReference type="PANTHER" id="PTHR42982">
    <property type="entry name" value="SEC-INDEPENDENT PROTEIN TRANSLOCASE PROTEIN TATA"/>
    <property type="match status" value="1"/>
</dbReference>
<protein>
    <recommendedName>
        <fullName evidence="9">Sec-independent protein translocase protein TatA</fullName>
    </recommendedName>
</protein>
<dbReference type="NCBIfam" id="NF001854">
    <property type="entry name" value="PRK00575.1"/>
    <property type="match status" value="1"/>
</dbReference>
<comment type="similarity">
    <text evidence="9">Belongs to the TatA/E family.</text>
</comment>
<comment type="caution">
    <text evidence="11">The sequence shown here is derived from an EMBL/GenBank/DDBJ whole genome shotgun (WGS) entry which is preliminary data.</text>
</comment>
<evidence type="ECO:0000256" key="1">
    <source>
        <dbReference type="ARBA" id="ARBA00004162"/>
    </source>
</evidence>
<proteinExistence type="inferred from homology"/>
<name>A0ABN2JQT7_9MICO</name>
<feature type="compositionally biased region" description="Low complexity" evidence="10">
    <location>
        <begin position="66"/>
        <end position="88"/>
    </location>
</feature>
<accession>A0ABN2JQT7</accession>
<evidence type="ECO:0000256" key="7">
    <source>
        <dbReference type="ARBA" id="ARBA00023010"/>
    </source>
</evidence>
<dbReference type="Proteomes" id="UP001501138">
    <property type="component" value="Unassembled WGS sequence"/>
</dbReference>
<dbReference type="Pfam" id="PF02416">
    <property type="entry name" value="TatA_B_E"/>
    <property type="match status" value="1"/>
</dbReference>
<keyword evidence="8 9" id="KW-0472">Membrane</keyword>
<dbReference type="Gene3D" id="1.20.5.3310">
    <property type="match status" value="1"/>
</dbReference>
<comment type="subunit">
    <text evidence="9">The Tat system comprises two distinct complexes: a TatABC complex, containing multiple copies of TatA, TatB and TatC subunits, and a separate TatA complex, containing only TatA subunits. Substrates initially bind to the TatABC complex, which probably triggers association of the separate TatA complex to form the active translocon.</text>
</comment>
<evidence type="ECO:0000256" key="9">
    <source>
        <dbReference type="HAMAP-Rule" id="MF_00236"/>
    </source>
</evidence>
<sequence>MNILRHPAVIIVLILLVVLLFGSRRLPDLARSVGQSLKIFKKEVKELKDDPAEEGAPASDDDANPSPSTQTASTTTSSTGTHATTAASPQDGAAASQQVPGLSDPQQPRA</sequence>
<evidence type="ECO:0000256" key="4">
    <source>
        <dbReference type="ARBA" id="ARBA00022692"/>
    </source>
</evidence>
<evidence type="ECO:0000256" key="8">
    <source>
        <dbReference type="ARBA" id="ARBA00023136"/>
    </source>
</evidence>
<comment type="function">
    <text evidence="9">Part of the twin-arginine translocation (Tat) system that transports large folded proteins containing a characteristic twin-arginine motif in their signal peptide across membranes. TatA could form the protein-conducting channel of the Tat system.</text>
</comment>
<evidence type="ECO:0000256" key="10">
    <source>
        <dbReference type="SAM" id="MobiDB-lite"/>
    </source>
</evidence>
<comment type="subcellular location">
    <subcellularLocation>
        <location evidence="1 9">Cell membrane</location>
        <topology evidence="1 9">Single-pass membrane protein</topology>
    </subcellularLocation>
</comment>
<evidence type="ECO:0000256" key="3">
    <source>
        <dbReference type="ARBA" id="ARBA00022475"/>
    </source>
</evidence>
<dbReference type="InterPro" id="IPR003369">
    <property type="entry name" value="TatA/B/E"/>
</dbReference>
<keyword evidence="6 9" id="KW-1133">Transmembrane helix</keyword>
<evidence type="ECO:0000256" key="5">
    <source>
        <dbReference type="ARBA" id="ARBA00022927"/>
    </source>
</evidence>
<evidence type="ECO:0000313" key="12">
    <source>
        <dbReference type="Proteomes" id="UP001501138"/>
    </source>
</evidence>
<evidence type="ECO:0000313" key="11">
    <source>
        <dbReference type="EMBL" id="GAA1735854.1"/>
    </source>
</evidence>
<evidence type="ECO:0000256" key="2">
    <source>
        <dbReference type="ARBA" id="ARBA00022448"/>
    </source>
</evidence>
<dbReference type="EMBL" id="BAAAPM010000008">
    <property type="protein sequence ID" value="GAA1735854.1"/>
    <property type="molecule type" value="Genomic_DNA"/>
</dbReference>
<keyword evidence="12" id="KW-1185">Reference proteome</keyword>
<keyword evidence="3 9" id="KW-1003">Cell membrane</keyword>
<dbReference type="HAMAP" id="MF_00236">
    <property type="entry name" value="TatA_E"/>
    <property type="match status" value="1"/>
</dbReference>